<dbReference type="RefSeq" id="WP_147799548.1">
    <property type="nucleotide sequence ID" value="NZ_VPFL01000008.1"/>
</dbReference>
<dbReference type="EMBL" id="VPFL01000008">
    <property type="protein sequence ID" value="TXF12055.1"/>
    <property type="molecule type" value="Genomic_DNA"/>
</dbReference>
<evidence type="ECO:0000313" key="2">
    <source>
        <dbReference type="EMBL" id="TXF12055.1"/>
    </source>
</evidence>
<evidence type="ECO:0008006" key="4">
    <source>
        <dbReference type="Google" id="ProtNLM"/>
    </source>
</evidence>
<gene>
    <name evidence="2" type="ORF">FR698_07335</name>
</gene>
<protein>
    <recommendedName>
        <fullName evidence="4">Type IV pilus modification protein PilV</fullName>
    </recommendedName>
</protein>
<sequence length="147" mass="15611">MRAHLDIDRQAGVFLLEALIAILIFSMGILALVGFQAAAISSVSEAKYRTDASFHANRIIGQMWVDRANLASYGCDPCTTNNGNAKTRQWVKGIQSSAETGLPGVTDAANQPSIAIAGNTVTVTVRWQSPRTAVVHSHVATAYISGP</sequence>
<dbReference type="OrthoDB" id="193195at2"/>
<organism evidence="2 3">
    <name type="scientific">Pelomicrobium methylotrophicum</name>
    <dbReference type="NCBI Taxonomy" id="2602750"/>
    <lineage>
        <taxon>Bacteria</taxon>
        <taxon>Pseudomonadati</taxon>
        <taxon>Pseudomonadota</taxon>
        <taxon>Hydrogenophilia</taxon>
        <taxon>Hydrogenophilia incertae sedis</taxon>
        <taxon>Pelomicrobium</taxon>
    </lineage>
</organism>
<reference evidence="2 3" key="1">
    <citation type="submission" date="2019-08" db="EMBL/GenBank/DDBJ databases">
        <title>Pelomicrobium methylotrophicum gen. nov., sp. nov. a moderately thermophilic, facultatively anaerobic, lithoautotrophic and methylotrophic bacterium isolated from a terrestrial mud volcano.</title>
        <authorList>
            <person name="Slobodkina G.B."/>
            <person name="Merkel A.Y."/>
            <person name="Slobodkin A.I."/>
        </authorList>
    </citation>
    <scope>NUCLEOTIDE SEQUENCE [LARGE SCALE GENOMIC DNA]</scope>
    <source>
        <strain evidence="2 3">SM250</strain>
    </source>
</reference>
<name>A0A5C7EVD4_9PROT</name>
<keyword evidence="1" id="KW-0472">Membrane</keyword>
<comment type="caution">
    <text evidence="2">The sequence shown here is derived from an EMBL/GenBank/DDBJ whole genome shotgun (WGS) entry which is preliminary data.</text>
</comment>
<dbReference type="AlphaFoldDB" id="A0A5C7EVD4"/>
<evidence type="ECO:0000256" key="1">
    <source>
        <dbReference type="SAM" id="Phobius"/>
    </source>
</evidence>
<accession>A0A5C7EVD4</accession>
<keyword evidence="3" id="KW-1185">Reference proteome</keyword>
<keyword evidence="1" id="KW-1133">Transmembrane helix</keyword>
<dbReference type="InParanoid" id="A0A5C7EVD4"/>
<dbReference type="Proteomes" id="UP000321201">
    <property type="component" value="Unassembled WGS sequence"/>
</dbReference>
<feature type="transmembrane region" description="Helical" evidence="1">
    <location>
        <begin position="12"/>
        <end position="35"/>
    </location>
</feature>
<keyword evidence="1" id="KW-0812">Transmembrane</keyword>
<evidence type="ECO:0000313" key="3">
    <source>
        <dbReference type="Proteomes" id="UP000321201"/>
    </source>
</evidence>
<proteinExistence type="predicted"/>